<proteinExistence type="inferred from homology"/>
<dbReference type="EC" id="4.1.1.75" evidence="4"/>
<feature type="region of interest" description="Disordered" evidence="2">
    <location>
        <begin position="115"/>
        <end position="135"/>
    </location>
</feature>
<name>A0A238K3M6_9RHOB</name>
<dbReference type="CDD" id="cd07035">
    <property type="entry name" value="TPP_PYR_POX_like"/>
    <property type="match status" value="1"/>
</dbReference>
<feature type="domain" description="Thiamine pyrophosphate enzyme N-terminal TPP-binding" evidence="3">
    <location>
        <begin position="1"/>
        <end position="64"/>
    </location>
</feature>
<keyword evidence="5" id="KW-1185">Reference proteome</keyword>
<dbReference type="EMBL" id="FXYD01000002">
    <property type="protein sequence ID" value="SMX37499.1"/>
    <property type="molecule type" value="Genomic_DNA"/>
</dbReference>
<dbReference type="GO" id="GO:0009097">
    <property type="term" value="P:isoleucine biosynthetic process"/>
    <property type="evidence" value="ECO:0007669"/>
    <property type="project" value="TreeGrafter"/>
</dbReference>
<protein>
    <submittedName>
        <fullName evidence="4">Putative 2-ketoarginine decarboxylase AruI</fullName>
        <ecNumber evidence="4">4.1.1.75</ecNumber>
    </submittedName>
</protein>
<dbReference type="SUPFAM" id="SSF52518">
    <property type="entry name" value="Thiamin diphosphate-binding fold (THDP-binding)"/>
    <property type="match status" value="1"/>
</dbReference>
<evidence type="ECO:0000313" key="5">
    <source>
        <dbReference type="Proteomes" id="UP000203464"/>
    </source>
</evidence>
<gene>
    <name evidence="4" type="primary">aruI_1</name>
    <name evidence="4" type="ORF">OCA8868_01469</name>
</gene>
<dbReference type="Gene3D" id="3.40.50.970">
    <property type="match status" value="1"/>
</dbReference>
<dbReference type="GO" id="GO:0009099">
    <property type="term" value="P:L-valine biosynthetic process"/>
    <property type="evidence" value="ECO:0007669"/>
    <property type="project" value="TreeGrafter"/>
</dbReference>
<accession>A0A238K3M6</accession>
<comment type="similarity">
    <text evidence="1">Belongs to the TPP enzyme family.</text>
</comment>
<dbReference type="Pfam" id="PF02776">
    <property type="entry name" value="TPP_enzyme_N"/>
    <property type="match status" value="1"/>
</dbReference>
<dbReference type="Proteomes" id="UP000203464">
    <property type="component" value="Unassembled WGS sequence"/>
</dbReference>
<dbReference type="PANTHER" id="PTHR18968">
    <property type="entry name" value="THIAMINE PYROPHOSPHATE ENZYMES"/>
    <property type="match status" value="1"/>
</dbReference>
<dbReference type="InterPro" id="IPR012001">
    <property type="entry name" value="Thiamin_PyroP_enz_TPP-bd_dom"/>
</dbReference>
<dbReference type="GO" id="GO:0003984">
    <property type="term" value="F:acetolactate synthase activity"/>
    <property type="evidence" value="ECO:0007669"/>
    <property type="project" value="TreeGrafter"/>
</dbReference>
<dbReference type="GO" id="GO:0050660">
    <property type="term" value="F:flavin adenine dinucleotide binding"/>
    <property type="evidence" value="ECO:0007669"/>
    <property type="project" value="TreeGrafter"/>
</dbReference>
<keyword evidence="4" id="KW-0456">Lyase</keyword>
<dbReference type="GO" id="GO:0030976">
    <property type="term" value="F:thiamine pyrophosphate binding"/>
    <property type="evidence" value="ECO:0007669"/>
    <property type="project" value="InterPro"/>
</dbReference>
<dbReference type="PANTHER" id="PTHR18968:SF13">
    <property type="entry name" value="ACETOLACTATE SYNTHASE CATALYTIC SUBUNIT, MITOCHONDRIAL"/>
    <property type="match status" value="1"/>
</dbReference>
<organism evidence="4 5">
    <name type="scientific">Octadecabacter ascidiaceicola</name>
    <dbReference type="NCBI Taxonomy" id="1655543"/>
    <lineage>
        <taxon>Bacteria</taxon>
        <taxon>Pseudomonadati</taxon>
        <taxon>Pseudomonadota</taxon>
        <taxon>Alphaproteobacteria</taxon>
        <taxon>Rhodobacterales</taxon>
        <taxon>Roseobacteraceae</taxon>
        <taxon>Octadecabacter</taxon>
    </lineage>
</organism>
<sequence>MADGYARATGGFGVCYVIIGPGLCNIMTPLGQAYSDSVSVLCLSSCLDDTVDRKGQLHQMKDQEGAAATVCDWSETAADAKTTYRLIDRAIADFACGDPRPKNISVPIAALEGTAEPHDGKPLPAGSRGCRLRLT</sequence>
<evidence type="ECO:0000313" key="4">
    <source>
        <dbReference type="EMBL" id="SMX37499.1"/>
    </source>
</evidence>
<dbReference type="InterPro" id="IPR045229">
    <property type="entry name" value="TPP_enz"/>
</dbReference>
<dbReference type="GO" id="GO:0047435">
    <property type="term" value="F:5-guanidino-2-oxopentanoate decarboxylase activity"/>
    <property type="evidence" value="ECO:0007669"/>
    <property type="project" value="UniProtKB-EC"/>
</dbReference>
<evidence type="ECO:0000256" key="2">
    <source>
        <dbReference type="SAM" id="MobiDB-lite"/>
    </source>
</evidence>
<reference evidence="5" key="1">
    <citation type="submission" date="2017-05" db="EMBL/GenBank/DDBJ databases">
        <authorList>
            <person name="Rodrigo-Torres L."/>
            <person name="Arahal R. D."/>
            <person name="Lucena T."/>
        </authorList>
    </citation>
    <scope>NUCLEOTIDE SEQUENCE [LARGE SCALE GENOMIC DNA]</scope>
    <source>
        <strain evidence="5">CECT 8868</strain>
    </source>
</reference>
<dbReference type="AlphaFoldDB" id="A0A238K3M6"/>
<dbReference type="InterPro" id="IPR029061">
    <property type="entry name" value="THDP-binding"/>
</dbReference>
<evidence type="ECO:0000256" key="1">
    <source>
        <dbReference type="ARBA" id="ARBA00007812"/>
    </source>
</evidence>
<evidence type="ECO:0000259" key="3">
    <source>
        <dbReference type="Pfam" id="PF02776"/>
    </source>
</evidence>
<dbReference type="GO" id="GO:0005948">
    <property type="term" value="C:acetolactate synthase complex"/>
    <property type="evidence" value="ECO:0007669"/>
    <property type="project" value="TreeGrafter"/>
</dbReference>